<dbReference type="Proteomes" id="UP000078504">
    <property type="component" value="Unassembled WGS sequence"/>
</dbReference>
<evidence type="ECO:0000313" key="4">
    <source>
        <dbReference type="EMBL" id="OAT15410.1"/>
    </source>
</evidence>
<comment type="caution">
    <text evidence="4">The sequence shown here is derived from an EMBL/GenBank/DDBJ whole genome shotgun (WGS) entry which is preliminary data.</text>
</comment>
<dbReference type="InterPro" id="IPR003344">
    <property type="entry name" value="Big_1_dom"/>
</dbReference>
<dbReference type="AlphaFoldDB" id="A0A1B7HIF1"/>
<dbReference type="InterPro" id="IPR015217">
    <property type="entry name" value="Invasin_dom_3"/>
</dbReference>
<dbReference type="InterPro" id="IPR008964">
    <property type="entry name" value="Invasin/intimin_cell_adhesion"/>
</dbReference>
<dbReference type="PATRIC" id="fig|1354253.4.peg.4907"/>
<feature type="compositionally biased region" description="Low complexity" evidence="2">
    <location>
        <begin position="14"/>
        <end position="43"/>
    </location>
</feature>
<dbReference type="InterPro" id="IPR013783">
    <property type="entry name" value="Ig-like_fold"/>
</dbReference>
<dbReference type="SMART" id="SM00634">
    <property type="entry name" value="BID_1"/>
    <property type="match status" value="2"/>
</dbReference>
<evidence type="ECO:0000259" key="3">
    <source>
        <dbReference type="PROSITE" id="PS51127"/>
    </source>
</evidence>
<feature type="region of interest" description="Disordered" evidence="2">
    <location>
        <begin position="60"/>
        <end position="79"/>
    </location>
</feature>
<sequence length="308" mass="30900">MTLTHTAAQNLAGATAGTATAPASVPADGTSTPTTTVPITGADGQPLKNTAVTVKVNGTDQTVTTDSNGNATVTLPASTTPGDKSIPVVFNGSSQNVPVTYSPTQAQLAASIDASQSNLTVSPASIPADNSTTTTLSFTPKDSNGNPVKGMNNVTFAVTGVTGTTVSAVSENNGVYTATLKGSTRGSITVAAKANGNTIVSKKATINAYTTFSNAGSTFTATCSSVTGATYSIHLEKPGVQTMSIYLGTSSNTMSLINVSTDSSGNYTGTYTAAEVQNAILGSGTDTKLIAQVNINGAYDTDRNVPCK</sequence>
<organism evidence="4 5">
    <name type="scientific">Buttiauxella gaviniae ATCC 51604</name>
    <dbReference type="NCBI Taxonomy" id="1354253"/>
    <lineage>
        <taxon>Bacteria</taxon>
        <taxon>Pseudomonadati</taxon>
        <taxon>Pseudomonadota</taxon>
        <taxon>Gammaproteobacteria</taxon>
        <taxon>Enterobacterales</taxon>
        <taxon>Enterobacteriaceae</taxon>
        <taxon>Buttiauxella</taxon>
    </lineage>
</organism>
<evidence type="ECO:0000313" key="5">
    <source>
        <dbReference type="Proteomes" id="UP000078504"/>
    </source>
</evidence>
<name>A0A1B7HIF1_9ENTR</name>
<dbReference type="EMBL" id="LXEP01000075">
    <property type="protein sequence ID" value="OAT15410.1"/>
    <property type="molecule type" value="Genomic_DNA"/>
</dbReference>
<dbReference type="Gene3D" id="2.60.40.10">
    <property type="entry name" value="Immunoglobulins"/>
    <property type="match status" value="2"/>
</dbReference>
<dbReference type="Pfam" id="PF09134">
    <property type="entry name" value="Invasin_D3"/>
    <property type="match status" value="2"/>
</dbReference>
<feature type="domain" description="Big-1" evidence="3">
    <location>
        <begin position="116"/>
        <end position="209"/>
    </location>
</feature>
<proteinExistence type="inferred from homology"/>
<evidence type="ECO:0000256" key="2">
    <source>
        <dbReference type="SAM" id="MobiDB-lite"/>
    </source>
</evidence>
<gene>
    <name evidence="4" type="ORF">M977_04721</name>
</gene>
<accession>A0A1B7HIF1</accession>
<dbReference type="PROSITE" id="PS51127">
    <property type="entry name" value="BIG1"/>
    <property type="match status" value="2"/>
</dbReference>
<feature type="region of interest" description="Disordered" evidence="2">
    <location>
        <begin position="14"/>
        <end position="46"/>
    </location>
</feature>
<dbReference type="SUPFAM" id="SSF49373">
    <property type="entry name" value="Invasin/intimin cell-adhesion fragments"/>
    <property type="match status" value="2"/>
</dbReference>
<reference evidence="4 5" key="1">
    <citation type="submission" date="2016-04" db="EMBL/GenBank/DDBJ databases">
        <title>ATOL: Assembling a taxonomically balanced genome-scale reconstruction of the evolutionary history of the Enterobacteriaceae.</title>
        <authorList>
            <person name="Plunkett G.III."/>
            <person name="Neeno-Eckwall E.C."/>
            <person name="Glasner J.D."/>
            <person name="Perna N.T."/>
        </authorList>
    </citation>
    <scope>NUCLEOTIDE SEQUENCE [LARGE SCALE GENOMIC DNA]</scope>
    <source>
        <strain evidence="4 5">ATCC 51604</strain>
    </source>
</reference>
<evidence type="ECO:0000256" key="1">
    <source>
        <dbReference type="ARBA" id="ARBA00010116"/>
    </source>
</evidence>
<comment type="similarity">
    <text evidence="1">Belongs to the intimin/invasin family.</text>
</comment>
<protein>
    <submittedName>
        <fullName evidence="4">Putative invasin</fullName>
    </submittedName>
</protein>
<feature type="domain" description="Big-1" evidence="3">
    <location>
        <begin position="15"/>
        <end position="102"/>
    </location>
</feature>